<evidence type="ECO:0000313" key="3">
    <source>
        <dbReference type="Proteomes" id="UP001501470"/>
    </source>
</evidence>
<evidence type="ECO:0000313" key="2">
    <source>
        <dbReference type="EMBL" id="GAA1505093.1"/>
    </source>
</evidence>
<dbReference type="InterPro" id="IPR037523">
    <property type="entry name" value="VOC_core"/>
</dbReference>
<comment type="caution">
    <text evidence="2">The sequence shown here is derived from an EMBL/GenBank/DDBJ whole genome shotgun (WGS) entry which is preliminary data.</text>
</comment>
<dbReference type="Proteomes" id="UP001501470">
    <property type="component" value="Unassembled WGS sequence"/>
</dbReference>
<dbReference type="Pfam" id="PF00903">
    <property type="entry name" value="Glyoxalase"/>
    <property type="match status" value="1"/>
</dbReference>
<gene>
    <name evidence="2" type="ORF">GCM10009827_018110</name>
</gene>
<dbReference type="PANTHER" id="PTHR36503:SF3">
    <property type="entry name" value="BLR0126 PROTEIN"/>
    <property type="match status" value="1"/>
</dbReference>
<dbReference type="InterPro" id="IPR029068">
    <property type="entry name" value="Glyas_Bleomycin-R_OHBP_Dase"/>
</dbReference>
<proteinExistence type="predicted"/>
<name>A0ABN1ZV02_9ACTN</name>
<dbReference type="RefSeq" id="WP_344501327.1">
    <property type="nucleotide sequence ID" value="NZ_BAAAQD010000002.1"/>
</dbReference>
<keyword evidence="3" id="KW-1185">Reference proteome</keyword>
<dbReference type="PANTHER" id="PTHR36503">
    <property type="entry name" value="BLR2520 PROTEIN"/>
    <property type="match status" value="1"/>
</dbReference>
<dbReference type="InterPro" id="IPR004360">
    <property type="entry name" value="Glyas_Fos-R_dOase_dom"/>
</dbReference>
<sequence length="130" mass="14190">MAPTLNYIGIVVTDMARSLAFYRQLGLDIPADQDAAPHAECSLGGGMRIAWDTEETIRSFDPEWTPPVGTGRSAIGFECDTPAEVDKVYDSLISAGYGGHKAPWDAFWGQRYAILHDPDGNPVDLYSAIR</sequence>
<organism evidence="2 3">
    <name type="scientific">Dactylosporangium maewongense</name>
    <dbReference type="NCBI Taxonomy" id="634393"/>
    <lineage>
        <taxon>Bacteria</taxon>
        <taxon>Bacillati</taxon>
        <taxon>Actinomycetota</taxon>
        <taxon>Actinomycetes</taxon>
        <taxon>Micromonosporales</taxon>
        <taxon>Micromonosporaceae</taxon>
        <taxon>Dactylosporangium</taxon>
    </lineage>
</organism>
<evidence type="ECO:0000259" key="1">
    <source>
        <dbReference type="PROSITE" id="PS51819"/>
    </source>
</evidence>
<feature type="domain" description="VOC" evidence="1">
    <location>
        <begin position="4"/>
        <end position="128"/>
    </location>
</feature>
<accession>A0ABN1ZV02</accession>
<protein>
    <submittedName>
        <fullName evidence="2">VOC family protein</fullName>
    </submittedName>
</protein>
<dbReference type="EMBL" id="BAAAQD010000002">
    <property type="protein sequence ID" value="GAA1505093.1"/>
    <property type="molecule type" value="Genomic_DNA"/>
</dbReference>
<dbReference type="PROSITE" id="PS51819">
    <property type="entry name" value="VOC"/>
    <property type="match status" value="1"/>
</dbReference>
<dbReference type="Gene3D" id="3.10.180.10">
    <property type="entry name" value="2,3-Dihydroxybiphenyl 1,2-Dioxygenase, domain 1"/>
    <property type="match status" value="1"/>
</dbReference>
<dbReference type="SUPFAM" id="SSF54593">
    <property type="entry name" value="Glyoxalase/Bleomycin resistance protein/Dihydroxybiphenyl dioxygenase"/>
    <property type="match status" value="1"/>
</dbReference>
<reference evidence="2 3" key="1">
    <citation type="journal article" date="2019" name="Int. J. Syst. Evol. Microbiol.">
        <title>The Global Catalogue of Microorganisms (GCM) 10K type strain sequencing project: providing services to taxonomists for standard genome sequencing and annotation.</title>
        <authorList>
            <consortium name="The Broad Institute Genomics Platform"/>
            <consortium name="The Broad Institute Genome Sequencing Center for Infectious Disease"/>
            <person name="Wu L."/>
            <person name="Ma J."/>
        </authorList>
    </citation>
    <scope>NUCLEOTIDE SEQUENCE [LARGE SCALE GENOMIC DNA]</scope>
    <source>
        <strain evidence="2 3">JCM 15933</strain>
    </source>
</reference>